<dbReference type="Proteomes" id="UP000048948">
    <property type="component" value="Unassembled WGS sequence"/>
</dbReference>
<organism evidence="4 6">
    <name type="scientific">Mycobacterium tuberculosis</name>
    <dbReference type="NCBI Taxonomy" id="1773"/>
    <lineage>
        <taxon>Bacteria</taxon>
        <taxon>Bacillati</taxon>
        <taxon>Actinomycetota</taxon>
        <taxon>Actinomycetes</taxon>
        <taxon>Mycobacteriales</taxon>
        <taxon>Mycobacteriaceae</taxon>
        <taxon>Mycobacterium</taxon>
        <taxon>Mycobacterium tuberculosis complex</taxon>
    </lineage>
</organism>
<evidence type="ECO:0000256" key="1">
    <source>
        <dbReference type="SAM" id="MobiDB-lite"/>
    </source>
</evidence>
<evidence type="ECO:0000313" key="2">
    <source>
        <dbReference type="EMBL" id="CKT64860.1"/>
    </source>
</evidence>
<dbReference type="AlphaFoldDB" id="A0A655J6Y7"/>
<dbReference type="EMBL" id="CNGE01001040">
    <property type="protein sequence ID" value="CKT64860.1"/>
    <property type="molecule type" value="Genomic_DNA"/>
</dbReference>
<dbReference type="EMBL" id="CQQC01001236">
    <property type="protein sequence ID" value="CNV76763.1"/>
    <property type="molecule type" value="Genomic_DNA"/>
</dbReference>
<dbReference type="Proteomes" id="UP000039217">
    <property type="component" value="Unassembled WGS sequence"/>
</dbReference>
<evidence type="ECO:0000313" key="4">
    <source>
        <dbReference type="EMBL" id="COW50568.1"/>
    </source>
</evidence>
<reference evidence="5 6" key="1">
    <citation type="submission" date="2015-03" db="EMBL/GenBank/DDBJ databases">
        <authorList>
            <consortium name="Pathogen Informatics"/>
        </authorList>
    </citation>
    <scope>NUCLEOTIDE SEQUENCE [LARGE SCALE GENOMIC DNA]</scope>
    <source>
        <strain evidence="2 7">Bir 172</strain>
        <strain evidence="3 5">D00501624</strain>
        <strain evidence="4 6">M09401471</strain>
    </source>
</reference>
<evidence type="ECO:0000313" key="7">
    <source>
        <dbReference type="Proteomes" id="UP000048948"/>
    </source>
</evidence>
<sequence>MFERIATSEDQGTEPFGIVDRDELGDDPAGVVADQHHVLELERGKDVGDDAGNPADGLVGAGA</sequence>
<evidence type="ECO:0000313" key="6">
    <source>
        <dbReference type="Proteomes" id="UP000044938"/>
    </source>
</evidence>
<accession>A0A655J6Y7</accession>
<dbReference type="Proteomes" id="UP000044938">
    <property type="component" value="Unassembled WGS sequence"/>
</dbReference>
<protein>
    <submittedName>
        <fullName evidence="4">Uncharacterized protein</fullName>
    </submittedName>
</protein>
<proteinExistence type="predicted"/>
<name>A0A655J6Y7_MYCTX</name>
<feature type="region of interest" description="Disordered" evidence="1">
    <location>
        <begin position="1"/>
        <end position="28"/>
    </location>
</feature>
<gene>
    <name evidence="3" type="ORF">ERS007661_03052</name>
    <name evidence="4" type="ORF">ERS007720_02758</name>
    <name evidence="2" type="ORF">ERS027646_03939</name>
</gene>
<dbReference type="EMBL" id="CSAJ01000380">
    <property type="protein sequence ID" value="COW50568.1"/>
    <property type="molecule type" value="Genomic_DNA"/>
</dbReference>
<evidence type="ECO:0000313" key="3">
    <source>
        <dbReference type="EMBL" id="CNV76763.1"/>
    </source>
</evidence>
<evidence type="ECO:0000313" key="5">
    <source>
        <dbReference type="Proteomes" id="UP000039217"/>
    </source>
</evidence>
<feature type="region of interest" description="Disordered" evidence="1">
    <location>
        <begin position="41"/>
        <end position="63"/>
    </location>
</feature>